<keyword evidence="3" id="KW-0813">Transport</keyword>
<protein>
    <submittedName>
        <fullName evidence="10">Sodium-and chloride-dependent glycine transporter 2</fullName>
    </submittedName>
</protein>
<reference evidence="10 11" key="1">
    <citation type="submission" date="2019-07" db="EMBL/GenBank/DDBJ databases">
        <title>Draft genome assembly of a fouling barnacle, Amphibalanus amphitrite (Darwin, 1854): The first reference genome for Thecostraca.</title>
        <authorList>
            <person name="Kim W."/>
        </authorList>
    </citation>
    <scope>NUCLEOTIDE SEQUENCE [LARGE SCALE GENOMIC DNA]</scope>
    <source>
        <strain evidence="10">SNU_AA5</strain>
        <tissue evidence="10">Soma without cirri and trophi</tissue>
    </source>
</reference>
<evidence type="ECO:0000256" key="3">
    <source>
        <dbReference type="ARBA" id="ARBA00022448"/>
    </source>
</evidence>
<keyword evidence="7 9" id="KW-0472">Membrane</keyword>
<dbReference type="GO" id="GO:0005283">
    <property type="term" value="F:amino acid:sodium symporter activity"/>
    <property type="evidence" value="ECO:0007669"/>
    <property type="project" value="TreeGrafter"/>
</dbReference>
<feature type="transmembrane region" description="Helical" evidence="9">
    <location>
        <begin position="57"/>
        <end position="74"/>
    </location>
</feature>
<evidence type="ECO:0000256" key="9">
    <source>
        <dbReference type="SAM" id="Phobius"/>
    </source>
</evidence>
<dbReference type="InterPro" id="IPR037272">
    <property type="entry name" value="SNS_sf"/>
</dbReference>
<evidence type="ECO:0000256" key="2">
    <source>
        <dbReference type="ARBA" id="ARBA00006459"/>
    </source>
</evidence>
<keyword evidence="4 9" id="KW-0812">Transmembrane</keyword>
<evidence type="ECO:0000256" key="6">
    <source>
        <dbReference type="ARBA" id="ARBA00022989"/>
    </source>
</evidence>
<name>A0A6A4V3U4_AMPAM</name>
<organism evidence="10 11">
    <name type="scientific">Amphibalanus amphitrite</name>
    <name type="common">Striped barnacle</name>
    <name type="synonym">Balanus amphitrite</name>
    <dbReference type="NCBI Taxonomy" id="1232801"/>
    <lineage>
        <taxon>Eukaryota</taxon>
        <taxon>Metazoa</taxon>
        <taxon>Ecdysozoa</taxon>
        <taxon>Arthropoda</taxon>
        <taxon>Crustacea</taxon>
        <taxon>Multicrustacea</taxon>
        <taxon>Cirripedia</taxon>
        <taxon>Thoracica</taxon>
        <taxon>Thoracicalcarea</taxon>
        <taxon>Balanomorpha</taxon>
        <taxon>Balanoidea</taxon>
        <taxon>Balanidae</taxon>
        <taxon>Amphibalaninae</taxon>
        <taxon>Amphibalanus</taxon>
    </lineage>
</organism>
<evidence type="ECO:0000313" key="11">
    <source>
        <dbReference type="Proteomes" id="UP000440578"/>
    </source>
</evidence>
<dbReference type="GO" id="GO:0015187">
    <property type="term" value="F:glycine transmembrane transporter activity"/>
    <property type="evidence" value="ECO:0007669"/>
    <property type="project" value="TreeGrafter"/>
</dbReference>
<feature type="transmembrane region" description="Helical" evidence="9">
    <location>
        <begin position="12"/>
        <end position="37"/>
    </location>
</feature>
<comment type="caution">
    <text evidence="10">The sequence shown here is derived from an EMBL/GenBank/DDBJ whole genome shotgun (WGS) entry which is preliminary data.</text>
</comment>
<dbReference type="OrthoDB" id="6581954at2759"/>
<feature type="binding site" evidence="8">
    <location>
        <position position="60"/>
    </location>
    <ligand>
        <name>Na(+)</name>
        <dbReference type="ChEBI" id="CHEBI:29101"/>
        <label>1</label>
    </ligand>
</feature>
<feature type="binding site" evidence="8">
    <location>
        <position position="160"/>
    </location>
    <ligand>
        <name>Na(+)</name>
        <dbReference type="ChEBI" id="CHEBI:29101"/>
        <label>1</label>
    </ligand>
</feature>
<dbReference type="PROSITE" id="PS50267">
    <property type="entry name" value="NA_NEUROTRAN_SYMP_3"/>
    <property type="match status" value="1"/>
</dbReference>
<feature type="transmembrane region" description="Helical" evidence="9">
    <location>
        <begin position="299"/>
        <end position="322"/>
    </location>
</feature>
<dbReference type="Proteomes" id="UP000440578">
    <property type="component" value="Unassembled WGS sequence"/>
</dbReference>
<keyword evidence="8" id="KW-0479">Metal-binding</keyword>
<evidence type="ECO:0000256" key="4">
    <source>
        <dbReference type="ARBA" id="ARBA00022692"/>
    </source>
</evidence>
<evidence type="ECO:0000313" key="10">
    <source>
        <dbReference type="EMBL" id="KAF0289306.1"/>
    </source>
</evidence>
<feature type="transmembrane region" description="Helical" evidence="9">
    <location>
        <begin position="217"/>
        <end position="239"/>
    </location>
</feature>
<evidence type="ECO:0000256" key="1">
    <source>
        <dbReference type="ARBA" id="ARBA00004141"/>
    </source>
</evidence>
<dbReference type="GO" id="GO:0005886">
    <property type="term" value="C:plasma membrane"/>
    <property type="evidence" value="ECO:0007669"/>
    <property type="project" value="TreeGrafter"/>
</dbReference>
<evidence type="ECO:0000256" key="5">
    <source>
        <dbReference type="ARBA" id="ARBA00022847"/>
    </source>
</evidence>
<dbReference type="Pfam" id="PF00209">
    <property type="entry name" value="SNF"/>
    <property type="match status" value="1"/>
</dbReference>
<dbReference type="InterPro" id="IPR000175">
    <property type="entry name" value="Na/ntran_symport"/>
</dbReference>
<accession>A0A6A4V3U4</accession>
<dbReference type="AlphaFoldDB" id="A0A6A4V3U4"/>
<feature type="binding site" evidence="8">
    <location>
        <position position="157"/>
    </location>
    <ligand>
        <name>Na(+)</name>
        <dbReference type="ChEBI" id="CHEBI:29101"/>
        <label>1</label>
    </ligand>
</feature>
<evidence type="ECO:0000256" key="8">
    <source>
        <dbReference type="PIRSR" id="PIRSR600175-1"/>
    </source>
</evidence>
<feature type="binding site" evidence="8">
    <location>
        <position position="161"/>
    </location>
    <ligand>
        <name>Na(+)</name>
        <dbReference type="ChEBI" id="CHEBI:29101"/>
        <label>1</label>
    </ligand>
</feature>
<feature type="transmembrane region" description="Helical" evidence="9">
    <location>
        <begin position="186"/>
        <end position="211"/>
    </location>
</feature>
<keyword evidence="11" id="KW-1185">Reference proteome</keyword>
<keyword evidence="5" id="KW-0769">Symport</keyword>
<comment type="subcellular location">
    <subcellularLocation>
        <location evidence="1">Membrane</location>
        <topology evidence="1">Multi-pass membrane protein</topology>
    </subcellularLocation>
</comment>
<dbReference type="GO" id="GO:0015179">
    <property type="term" value="F:L-amino acid transmembrane transporter activity"/>
    <property type="evidence" value="ECO:0007669"/>
    <property type="project" value="TreeGrafter"/>
</dbReference>
<keyword evidence="6 9" id="KW-1133">Transmembrane helix</keyword>
<dbReference type="SUPFAM" id="SSF161070">
    <property type="entry name" value="SNF-like"/>
    <property type="match status" value="1"/>
</dbReference>
<dbReference type="PRINTS" id="PR00176">
    <property type="entry name" value="NANEUSMPORT"/>
</dbReference>
<comment type="similarity">
    <text evidence="2">Belongs to the sodium:neurotransmitter symporter (SNF) (TC 2.A.22) family.</text>
</comment>
<sequence length="374" mass="41700">MFQVVYVTATVPYAFLIAILAYGCTLPGAIDGVKFFFIPDWEKLKDINVWQKAAEQMFFSLSVSWGGIIMFGSYNKFNNKVHIDAMLISSLDFITSIIASVAVFSIMGSMAQSAGVRVDEVVKSGQGLAVIAFPEAIGAVPGWQLWSVLFFLMLYTLGLDSEFALLETVTTAIYDAFPSTRKSKALITLIASSSCFLMGLPCVSQAGPYVLHLMDTFGGLGVMVIAVFELVGIMWVYGVRRFADNVHFMVGFRPSLFWKVCWAFVAPVMLAAIFAYSMYEYEPPKYGDYEYPEWAVYVGWGLAGISLVQIPLWALLTVLYYLCKWKPGQAFRPLPSWGPGDRDARRRLLALQHQVHGRPHLHGHDNPGLETERV</sequence>
<dbReference type="PANTHER" id="PTHR11616:SF236">
    <property type="entry name" value="TRANSPORTER"/>
    <property type="match status" value="1"/>
</dbReference>
<feature type="transmembrane region" description="Helical" evidence="9">
    <location>
        <begin position="86"/>
        <end position="107"/>
    </location>
</feature>
<proteinExistence type="inferred from homology"/>
<feature type="transmembrane region" description="Helical" evidence="9">
    <location>
        <begin position="260"/>
        <end position="279"/>
    </location>
</feature>
<dbReference type="PANTHER" id="PTHR11616">
    <property type="entry name" value="SODIUM/CHLORIDE DEPENDENT TRANSPORTER"/>
    <property type="match status" value="1"/>
</dbReference>
<dbReference type="GO" id="GO:0089718">
    <property type="term" value="P:amino acid import across plasma membrane"/>
    <property type="evidence" value="ECO:0007669"/>
    <property type="project" value="TreeGrafter"/>
</dbReference>
<gene>
    <name evidence="10" type="primary">slc6a5_0</name>
    <name evidence="10" type="ORF">FJT64_012431</name>
</gene>
<keyword evidence="8" id="KW-0915">Sodium</keyword>
<evidence type="ECO:0000256" key="7">
    <source>
        <dbReference type="ARBA" id="ARBA00023136"/>
    </source>
</evidence>
<dbReference type="EMBL" id="VIIS01002041">
    <property type="protein sequence ID" value="KAF0289306.1"/>
    <property type="molecule type" value="Genomic_DNA"/>
</dbReference>
<feature type="transmembrane region" description="Helical" evidence="9">
    <location>
        <begin position="152"/>
        <end position="174"/>
    </location>
</feature>
<dbReference type="GO" id="GO:0046872">
    <property type="term" value="F:metal ion binding"/>
    <property type="evidence" value="ECO:0007669"/>
    <property type="project" value="UniProtKB-KW"/>
</dbReference>